<evidence type="ECO:0000313" key="2">
    <source>
        <dbReference type="EMBL" id="SUZ53342.1"/>
    </source>
</evidence>
<name>A0A381NFK1_9ZZZZ</name>
<dbReference type="GO" id="GO:0003676">
    <property type="term" value="F:nucleic acid binding"/>
    <property type="evidence" value="ECO:0007669"/>
    <property type="project" value="InterPro"/>
</dbReference>
<sequence>MDRLAGDLKRVNADASIDLTESKKEVLVGGIVAESRLLKTRRGKRMAVFNLDDSVGSIEVVVFPEPFEKHSALIENDRVVLVRGKFEHTDDTKKILASEVLPIEALHNELVNRLKVCLTSPPHDRDTFKRLAELFNRHRGDRPVEVVLEVQLKDGPQRVRLDLSAVRIKPSRDLIDGVEEICGPGTVTLR</sequence>
<dbReference type="Pfam" id="PF01336">
    <property type="entry name" value="tRNA_anti-codon"/>
    <property type="match status" value="1"/>
</dbReference>
<dbReference type="PANTHER" id="PTHR32294:SF0">
    <property type="entry name" value="DNA POLYMERASE III SUBUNIT ALPHA"/>
    <property type="match status" value="1"/>
</dbReference>
<dbReference type="CDD" id="cd04485">
    <property type="entry name" value="DnaE_OBF"/>
    <property type="match status" value="1"/>
</dbReference>
<reference evidence="2" key="1">
    <citation type="submission" date="2018-05" db="EMBL/GenBank/DDBJ databases">
        <authorList>
            <person name="Lanie J.A."/>
            <person name="Ng W.-L."/>
            <person name="Kazmierczak K.M."/>
            <person name="Andrzejewski T.M."/>
            <person name="Davidsen T.M."/>
            <person name="Wayne K.J."/>
            <person name="Tettelin H."/>
            <person name="Glass J.I."/>
            <person name="Rusch D."/>
            <person name="Podicherti R."/>
            <person name="Tsui H.-C.T."/>
            <person name="Winkler M.E."/>
        </authorList>
    </citation>
    <scope>NUCLEOTIDE SEQUENCE</scope>
</reference>
<dbReference type="AlphaFoldDB" id="A0A381NFK1"/>
<feature type="domain" description="OB" evidence="1">
    <location>
        <begin position="26"/>
        <end position="101"/>
    </location>
</feature>
<protein>
    <recommendedName>
        <fullName evidence="1">OB domain-containing protein</fullName>
    </recommendedName>
</protein>
<dbReference type="GO" id="GO:0008408">
    <property type="term" value="F:3'-5' exonuclease activity"/>
    <property type="evidence" value="ECO:0007669"/>
    <property type="project" value="InterPro"/>
</dbReference>
<organism evidence="2">
    <name type="scientific">marine metagenome</name>
    <dbReference type="NCBI Taxonomy" id="408172"/>
    <lineage>
        <taxon>unclassified sequences</taxon>
        <taxon>metagenomes</taxon>
        <taxon>ecological metagenomes</taxon>
    </lineage>
</organism>
<dbReference type="PANTHER" id="PTHR32294">
    <property type="entry name" value="DNA POLYMERASE III SUBUNIT ALPHA"/>
    <property type="match status" value="1"/>
</dbReference>
<evidence type="ECO:0000259" key="1">
    <source>
        <dbReference type="Pfam" id="PF01336"/>
    </source>
</evidence>
<gene>
    <name evidence="2" type="ORF">METZ01_LOCUS6196</name>
</gene>
<proteinExistence type="predicted"/>
<dbReference type="InterPro" id="IPR012340">
    <property type="entry name" value="NA-bd_OB-fold"/>
</dbReference>
<accession>A0A381NFK1</accession>
<dbReference type="GO" id="GO:0006260">
    <property type="term" value="P:DNA replication"/>
    <property type="evidence" value="ECO:0007669"/>
    <property type="project" value="InterPro"/>
</dbReference>
<dbReference type="InterPro" id="IPR004365">
    <property type="entry name" value="NA-bd_OB_tRNA"/>
</dbReference>
<dbReference type="Gene3D" id="2.40.50.140">
    <property type="entry name" value="Nucleic acid-binding proteins"/>
    <property type="match status" value="1"/>
</dbReference>
<dbReference type="EMBL" id="UINC01000327">
    <property type="protein sequence ID" value="SUZ53342.1"/>
    <property type="molecule type" value="Genomic_DNA"/>
</dbReference>
<dbReference type="InterPro" id="IPR004805">
    <property type="entry name" value="DnaE2/DnaE/PolC"/>
</dbReference>